<evidence type="ECO:0000313" key="3">
    <source>
        <dbReference type="Proteomes" id="UP000245998"/>
    </source>
</evidence>
<gene>
    <name evidence="2" type="ORF">DCC39_11255</name>
</gene>
<evidence type="ECO:0000256" key="1">
    <source>
        <dbReference type="SAM" id="Phobius"/>
    </source>
</evidence>
<keyword evidence="1" id="KW-1133">Transmembrane helix</keyword>
<dbReference type="EMBL" id="QCZG01000022">
    <property type="protein sequence ID" value="PWA10402.1"/>
    <property type="molecule type" value="Genomic_DNA"/>
</dbReference>
<evidence type="ECO:0000313" key="2">
    <source>
        <dbReference type="EMBL" id="PWA10402.1"/>
    </source>
</evidence>
<comment type="caution">
    <text evidence="2">The sequence shown here is derived from an EMBL/GenBank/DDBJ whole genome shotgun (WGS) entry which is preliminary data.</text>
</comment>
<accession>A0A2U1JZ33</accession>
<keyword evidence="3" id="KW-1185">Reference proteome</keyword>
<proteinExistence type="predicted"/>
<reference evidence="2 3" key="1">
    <citation type="submission" date="2018-04" db="EMBL/GenBank/DDBJ databases">
        <title>Camelliibacillus theae gen. nov., sp. nov., isolated from Pu'er tea.</title>
        <authorList>
            <person name="Niu L."/>
        </authorList>
    </citation>
    <scope>NUCLEOTIDE SEQUENCE [LARGE SCALE GENOMIC DNA]</scope>
    <source>
        <strain evidence="2 3">T8</strain>
    </source>
</reference>
<dbReference type="Proteomes" id="UP000245998">
    <property type="component" value="Unassembled WGS sequence"/>
</dbReference>
<protein>
    <submittedName>
        <fullName evidence="2">Uncharacterized protein</fullName>
    </submittedName>
</protein>
<sequence>MSVPYMGDYYSASGIPRITKDYCRQYLDQPVHITMKDNTQIQAIIIDVDDHNVTVLALNMMEENDSTMTREEDERFFGYGFRPGFWGFRRLIFPLAAISALSLLPFAAYPYYPYYPPYPYFY</sequence>
<dbReference type="RefSeq" id="WP_116555001.1">
    <property type="nucleotide sequence ID" value="NZ_QCZG01000022.1"/>
</dbReference>
<keyword evidence="1" id="KW-0472">Membrane</keyword>
<feature type="transmembrane region" description="Helical" evidence="1">
    <location>
        <begin position="91"/>
        <end position="112"/>
    </location>
</feature>
<name>A0A2U1JZ33_9BACI</name>
<organism evidence="2 3">
    <name type="scientific">Pueribacillus theae</name>
    <dbReference type="NCBI Taxonomy" id="2171751"/>
    <lineage>
        <taxon>Bacteria</taxon>
        <taxon>Bacillati</taxon>
        <taxon>Bacillota</taxon>
        <taxon>Bacilli</taxon>
        <taxon>Bacillales</taxon>
        <taxon>Bacillaceae</taxon>
        <taxon>Pueribacillus</taxon>
    </lineage>
</organism>
<dbReference type="AlphaFoldDB" id="A0A2U1JZ33"/>
<keyword evidence="1" id="KW-0812">Transmembrane</keyword>